<name>A0ABX7PT10_9BACT</name>
<accession>A0ABX7PT10</accession>
<dbReference type="RefSeq" id="WP_206844385.1">
    <property type="nucleotide sequence ID" value="NZ_CP065956.1"/>
</dbReference>
<evidence type="ECO:0000313" key="2">
    <source>
        <dbReference type="EMBL" id="QSR86106.1"/>
    </source>
</evidence>
<organism evidence="2 3">
    <name type="scientific">Candidatus Methylacidiphilum infernorum</name>
    <dbReference type="NCBI Taxonomy" id="511746"/>
    <lineage>
        <taxon>Bacteria</taxon>
        <taxon>Pseudomonadati</taxon>
        <taxon>Verrucomicrobiota</taxon>
        <taxon>Methylacidiphilae</taxon>
        <taxon>Methylacidiphilales</taxon>
        <taxon>Methylacidiphilaceae</taxon>
        <taxon>Methylacidiphilum (ex Ratnadevi et al. 2023)</taxon>
    </lineage>
</organism>
<dbReference type="Pfam" id="PF13588">
    <property type="entry name" value="HSDR_N_2"/>
    <property type="match status" value="1"/>
</dbReference>
<dbReference type="InterPro" id="IPR029464">
    <property type="entry name" value="HSDR_N"/>
</dbReference>
<evidence type="ECO:0000313" key="3">
    <source>
        <dbReference type="Proteomes" id="UP000663088"/>
    </source>
</evidence>
<sequence length="102" mass="11881">MNNTGFINIGESKGYLSIKDNRINYAGNKKAYDFNALKKIRASHYIELVEKYKYPEKRLDTEVIGPRREPKLLADIVVYEDDDKEKAFLVVETKAQSTKKRH</sequence>
<reference evidence="2 3" key="1">
    <citation type="submission" date="2020-12" db="EMBL/GenBank/DDBJ databases">
        <authorList>
            <person name="Awala S.I."/>
            <person name="Gwak J.-H."/>
            <person name="Kim S.-J."/>
            <person name="Rhee S.-K."/>
        </authorList>
    </citation>
    <scope>NUCLEOTIDE SEQUENCE [LARGE SCALE GENOMIC DNA]</scope>
    <source>
        <strain evidence="2 3">IT5</strain>
    </source>
</reference>
<keyword evidence="3" id="KW-1185">Reference proteome</keyword>
<protein>
    <submittedName>
        <fullName evidence="2">Type I restriction enzyme HsdR N-terminal domain-containing protein</fullName>
    </submittedName>
</protein>
<dbReference type="Proteomes" id="UP000663088">
    <property type="component" value="Chromosome"/>
</dbReference>
<evidence type="ECO:0000259" key="1">
    <source>
        <dbReference type="Pfam" id="PF13588"/>
    </source>
</evidence>
<feature type="domain" description="Type I restriction enzyme R protein N-terminal" evidence="1">
    <location>
        <begin position="41"/>
        <end position="101"/>
    </location>
</feature>
<proteinExistence type="predicted"/>
<gene>
    <name evidence="2" type="ORF">EM20IM_06220</name>
</gene>
<dbReference type="EMBL" id="CP065956">
    <property type="protein sequence ID" value="QSR86106.1"/>
    <property type="molecule type" value="Genomic_DNA"/>
</dbReference>